<dbReference type="AlphaFoldDB" id="A0A8C5BX42"/>
<dbReference type="SMART" id="SM00369">
    <property type="entry name" value="LRR_TYP"/>
    <property type="match status" value="7"/>
</dbReference>
<gene>
    <name evidence="7" type="primary">zgc:113307</name>
</gene>
<organism evidence="7 8">
    <name type="scientific">Gadus morhua</name>
    <name type="common">Atlantic cod</name>
    <dbReference type="NCBI Taxonomy" id="8049"/>
    <lineage>
        <taxon>Eukaryota</taxon>
        <taxon>Metazoa</taxon>
        <taxon>Chordata</taxon>
        <taxon>Craniata</taxon>
        <taxon>Vertebrata</taxon>
        <taxon>Euteleostomi</taxon>
        <taxon>Actinopterygii</taxon>
        <taxon>Neopterygii</taxon>
        <taxon>Teleostei</taxon>
        <taxon>Neoteleostei</taxon>
        <taxon>Acanthomorphata</taxon>
        <taxon>Zeiogadaria</taxon>
        <taxon>Gadariae</taxon>
        <taxon>Gadiformes</taxon>
        <taxon>Gadoidei</taxon>
        <taxon>Gadidae</taxon>
        <taxon>Gadus</taxon>
    </lineage>
</organism>
<protein>
    <submittedName>
        <fullName evidence="7">Zgc:113307</fullName>
    </submittedName>
</protein>
<dbReference type="GO" id="GO:0005615">
    <property type="term" value="C:extracellular space"/>
    <property type="evidence" value="ECO:0007669"/>
    <property type="project" value="TreeGrafter"/>
</dbReference>
<reference evidence="7" key="2">
    <citation type="submission" date="2025-09" db="UniProtKB">
        <authorList>
            <consortium name="Ensembl"/>
        </authorList>
    </citation>
    <scope>IDENTIFICATION</scope>
</reference>
<name>A0A8C5BX42_GADMO</name>
<proteinExistence type="predicted"/>
<keyword evidence="3" id="KW-0677">Repeat</keyword>
<evidence type="ECO:0000313" key="7">
    <source>
        <dbReference type="Ensembl" id="ENSGMOP00000054203.1"/>
    </source>
</evidence>
<evidence type="ECO:0000256" key="4">
    <source>
        <dbReference type="ARBA" id="ARBA00023180"/>
    </source>
</evidence>
<dbReference type="PROSITE" id="PS51450">
    <property type="entry name" value="LRR"/>
    <property type="match status" value="1"/>
</dbReference>
<keyword evidence="2 5" id="KW-0732">Signal</keyword>
<dbReference type="Pfam" id="PF00560">
    <property type="entry name" value="LRR_1"/>
    <property type="match status" value="1"/>
</dbReference>
<evidence type="ECO:0000256" key="3">
    <source>
        <dbReference type="ARBA" id="ARBA00022737"/>
    </source>
</evidence>
<dbReference type="OMA" id="TEYLFLQ"/>
<keyword evidence="8" id="KW-1185">Reference proteome</keyword>
<keyword evidence="1" id="KW-0433">Leucine-rich repeat</keyword>
<dbReference type="Ensembl" id="ENSGMOT00000044630.1">
    <property type="protein sequence ID" value="ENSGMOP00000054203.1"/>
    <property type="gene ID" value="ENSGMOG00000022254.1"/>
</dbReference>
<keyword evidence="4" id="KW-0325">Glycoprotein</keyword>
<evidence type="ECO:0000256" key="1">
    <source>
        <dbReference type="ARBA" id="ARBA00022614"/>
    </source>
</evidence>
<dbReference type="InterPro" id="IPR001611">
    <property type="entry name" value="Leu-rich_rpt"/>
</dbReference>
<dbReference type="SUPFAM" id="SSF52058">
    <property type="entry name" value="L domain-like"/>
    <property type="match status" value="1"/>
</dbReference>
<dbReference type="InterPro" id="IPR050333">
    <property type="entry name" value="SLRP"/>
</dbReference>
<dbReference type="SMART" id="SM00364">
    <property type="entry name" value="LRR_BAC"/>
    <property type="match status" value="8"/>
</dbReference>
<sequence>MAPLCAGVLLCVLCVWECVGPSNPSHVDHGGVSLWSDRLLGEPSVMSLNDRLDPQWYQANNPESCPEGCFCPIQWPTALYCDQRALPSVPADLPGDTQYLFLQRNNISSLPSSVLAEAPALRWLIVDQNQLEGELLEGPALQNHTELRYLYANHNRLTAVPPGLPEGLRQLRLAYNRISSLGADAFQHLQHLTVLLLQGNRLQTVPSDSFTGTLLVCLFSSVSFVYVFVGFPYFLSVYCDSNLTDHSLHSDGSLSSPPGLLALDLLDLGENRFKAVPAHLPPSLQQLYLSGNNFSELGEGSFAGLDRLKYLRLSRCGLRSPGVPRTAFNVSTLVELDLSYNRLAVTPTVPNSLQYLYLEANEIQEFKVSSFCQDKGPLSYSRMRILRLDGNKMSYSQLPVDWVYCLRVLHNIFI</sequence>
<reference evidence="7" key="1">
    <citation type="submission" date="2025-08" db="UniProtKB">
        <authorList>
            <consortium name="Ensembl"/>
        </authorList>
    </citation>
    <scope>IDENTIFICATION</scope>
</reference>
<feature type="chain" id="PRO_5034257780" evidence="5">
    <location>
        <begin position="22"/>
        <end position="414"/>
    </location>
</feature>
<dbReference type="Proteomes" id="UP000694546">
    <property type="component" value="Chromosome 13"/>
</dbReference>
<dbReference type="PANTHER" id="PTHR45712">
    <property type="entry name" value="AGAP008170-PA"/>
    <property type="match status" value="1"/>
</dbReference>
<accession>A0A8C5BX42</accession>
<evidence type="ECO:0000256" key="2">
    <source>
        <dbReference type="ARBA" id="ARBA00022729"/>
    </source>
</evidence>
<evidence type="ECO:0000259" key="6">
    <source>
        <dbReference type="SMART" id="SM00013"/>
    </source>
</evidence>
<dbReference type="SMART" id="SM00013">
    <property type="entry name" value="LRRNT"/>
    <property type="match status" value="1"/>
</dbReference>
<dbReference type="InterPro" id="IPR032675">
    <property type="entry name" value="LRR_dom_sf"/>
</dbReference>
<dbReference type="InterPro" id="IPR003591">
    <property type="entry name" value="Leu-rich_rpt_typical-subtyp"/>
</dbReference>
<dbReference type="GeneTree" id="ENSGT00940000158177"/>
<feature type="domain" description="LRRNT" evidence="6">
    <location>
        <begin position="64"/>
        <end position="99"/>
    </location>
</feature>
<evidence type="ECO:0000256" key="5">
    <source>
        <dbReference type="SAM" id="SignalP"/>
    </source>
</evidence>
<dbReference type="Gene3D" id="3.80.10.10">
    <property type="entry name" value="Ribonuclease Inhibitor"/>
    <property type="match status" value="3"/>
</dbReference>
<evidence type="ECO:0000313" key="8">
    <source>
        <dbReference type="Proteomes" id="UP000694546"/>
    </source>
</evidence>
<feature type="signal peptide" evidence="5">
    <location>
        <begin position="1"/>
        <end position="21"/>
    </location>
</feature>
<dbReference type="InterPro" id="IPR000372">
    <property type="entry name" value="LRRNT"/>
</dbReference>
<dbReference type="PANTHER" id="PTHR45712:SF17">
    <property type="entry name" value="LUMICAN-LIKE"/>
    <property type="match status" value="1"/>
</dbReference>
<dbReference type="Pfam" id="PF13855">
    <property type="entry name" value="LRR_8"/>
    <property type="match status" value="2"/>
</dbReference>